<reference evidence="5 6" key="1">
    <citation type="submission" date="2016-10" db="EMBL/GenBank/DDBJ databases">
        <authorList>
            <person name="de Groot N.N."/>
        </authorList>
    </citation>
    <scope>NUCLEOTIDE SEQUENCE [LARGE SCALE GENOMIC DNA]</scope>
    <source>
        <strain evidence="5 6">DSM 22187</strain>
    </source>
</reference>
<dbReference type="OrthoDB" id="342030at2157"/>
<dbReference type="EMBL" id="FNYR01000008">
    <property type="protein sequence ID" value="SEI79181.1"/>
    <property type="molecule type" value="Genomic_DNA"/>
</dbReference>
<dbReference type="AlphaFoldDB" id="A0A1H6TGN6"/>
<dbReference type="CDD" id="cd00090">
    <property type="entry name" value="HTH_ARSR"/>
    <property type="match status" value="1"/>
</dbReference>
<dbReference type="InterPro" id="IPR019885">
    <property type="entry name" value="Tscrpt_reg_HTH_AsnC-type_CS"/>
</dbReference>
<keyword evidence="3" id="KW-0804">Transcription</keyword>
<evidence type="ECO:0000259" key="4">
    <source>
        <dbReference type="PROSITE" id="PS50956"/>
    </source>
</evidence>
<dbReference type="Gene3D" id="1.10.10.10">
    <property type="entry name" value="Winged helix-like DNA-binding domain superfamily/Winged helix DNA-binding domain"/>
    <property type="match status" value="1"/>
</dbReference>
<sequence>MGCSLDAVDQQILYQLQQDSRTPVTAIADELNVSDNTVRNRIAKLEERGVIEGYSIQINYDHADIPHHYLFICSARINERERLATKAEDVPGVLEVMTVMTGAGNVHIRAAAAGKAEITHIAQQLDEIGLAVEKEHLIWTCSTQPFILFSMDAPEQSSKSQ</sequence>
<dbReference type="InterPro" id="IPR036388">
    <property type="entry name" value="WH-like_DNA-bd_sf"/>
</dbReference>
<dbReference type="SMART" id="SM00344">
    <property type="entry name" value="HTH_ASNC"/>
    <property type="match status" value="1"/>
</dbReference>
<name>A0A1H6TGN6_9EURY</name>
<dbReference type="PROSITE" id="PS00519">
    <property type="entry name" value="HTH_ASNC_1"/>
    <property type="match status" value="1"/>
</dbReference>
<dbReference type="KEGG" id="hae:halTADL_2084"/>
<organism evidence="5 6">
    <name type="scientific">Halohasta litchfieldiae</name>
    <dbReference type="NCBI Taxonomy" id="1073996"/>
    <lineage>
        <taxon>Archaea</taxon>
        <taxon>Methanobacteriati</taxon>
        <taxon>Methanobacteriota</taxon>
        <taxon>Stenosarchaea group</taxon>
        <taxon>Halobacteria</taxon>
        <taxon>Halobacteriales</taxon>
        <taxon>Haloferacaceae</taxon>
        <taxon>Halohasta</taxon>
    </lineage>
</organism>
<accession>A0A2H4Q3B3</accession>
<dbReference type="GO" id="GO:0043200">
    <property type="term" value="P:response to amino acid"/>
    <property type="evidence" value="ECO:0007669"/>
    <property type="project" value="TreeGrafter"/>
</dbReference>
<feature type="domain" description="HTH asnC-type" evidence="4">
    <location>
        <begin position="5"/>
        <end position="66"/>
    </location>
</feature>
<dbReference type="InterPro" id="IPR019888">
    <property type="entry name" value="Tscrpt_reg_AsnC-like"/>
</dbReference>
<proteinExistence type="predicted"/>
<dbReference type="PROSITE" id="PS50956">
    <property type="entry name" value="HTH_ASNC_2"/>
    <property type="match status" value="1"/>
</dbReference>
<dbReference type="PRINTS" id="PR00033">
    <property type="entry name" value="HTHASNC"/>
</dbReference>
<dbReference type="SUPFAM" id="SSF46785">
    <property type="entry name" value="Winged helix' DNA-binding domain"/>
    <property type="match status" value="1"/>
</dbReference>
<keyword evidence="1" id="KW-0805">Transcription regulation</keyword>
<evidence type="ECO:0000256" key="2">
    <source>
        <dbReference type="ARBA" id="ARBA00023125"/>
    </source>
</evidence>
<keyword evidence="6" id="KW-1185">Reference proteome</keyword>
<dbReference type="GeneID" id="35002860"/>
<evidence type="ECO:0000256" key="3">
    <source>
        <dbReference type="ARBA" id="ARBA00023163"/>
    </source>
</evidence>
<dbReference type="GO" id="GO:0043565">
    <property type="term" value="F:sequence-specific DNA binding"/>
    <property type="evidence" value="ECO:0007669"/>
    <property type="project" value="InterPro"/>
</dbReference>
<dbReference type="InterPro" id="IPR036390">
    <property type="entry name" value="WH_DNA-bd_sf"/>
</dbReference>
<keyword evidence="2" id="KW-0238">DNA-binding</keyword>
<dbReference type="InterPro" id="IPR011991">
    <property type="entry name" value="ArsR-like_HTH"/>
</dbReference>
<dbReference type="Pfam" id="PF13404">
    <property type="entry name" value="HTH_AsnC-type"/>
    <property type="match status" value="1"/>
</dbReference>
<dbReference type="Proteomes" id="UP000198888">
    <property type="component" value="Unassembled WGS sequence"/>
</dbReference>
<evidence type="ECO:0000313" key="6">
    <source>
        <dbReference type="Proteomes" id="UP000198888"/>
    </source>
</evidence>
<gene>
    <name evidence="5" type="ORF">SAMN05444271_10845</name>
</gene>
<accession>A0A1H6TGN6</accession>
<dbReference type="InterPro" id="IPR000485">
    <property type="entry name" value="AsnC-type_HTH_dom"/>
</dbReference>
<protein>
    <submittedName>
        <fullName evidence="5">Transcriptional regulator, AsnC family</fullName>
    </submittedName>
</protein>
<evidence type="ECO:0000313" key="5">
    <source>
        <dbReference type="EMBL" id="SEI79181.1"/>
    </source>
</evidence>
<dbReference type="PANTHER" id="PTHR30154">
    <property type="entry name" value="LEUCINE-RESPONSIVE REGULATORY PROTEIN"/>
    <property type="match status" value="1"/>
</dbReference>
<dbReference type="RefSeq" id="WP_089671835.1">
    <property type="nucleotide sequence ID" value="NZ_CP024845.1"/>
</dbReference>
<dbReference type="STRING" id="1073996.SAMN05444271_10845"/>
<dbReference type="PANTHER" id="PTHR30154:SF34">
    <property type="entry name" value="TRANSCRIPTIONAL REGULATOR AZLB"/>
    <property type="match status" value="1"/>
</dbReference>
<evidence type="ECO:0000256" key="1">
    <source>
        <dbReference type="ARBA" id="ARBA00023015"/>
    </source>
</evidence>
<dbReference type="GO" id="GO:0005829">
    <property type="term" value="C:cytosol"/>
    <property type="evidence" value="ECO:0007669"/>
    <property type="project" value="TreeGrafter"/>
</dbReference>